<sequence length="349" mass="39151">MSIFQNFFNLDIEGGEQLSGVLKLDSAINAQGASEELSYRSGKVIVGDRAVELSLVHSTASEKLVYLHKARVNHQLSDLLGLQQELGSELLLPGQLLLGSARTQVMGACTRDAVRNPSLVQIISENKPDKIAIFPIFREGIRYQVAEAIYAVYGNFYNEIMVDAHHVADKSIPGYNRRVGSVKFFDRDVTDEEMSKVNTAIIADSISGGVVLLGVLEALQQRCPNLSRIEVIAQFATLRGLARLAAYTPPRFSIRVHAFETILHSLAPNYYYAAHFMEPEMHIAPHLESEYQDWWGEDRDGKKISSSLCAGFGWSFVYFTPEKQVQVINKYLQEIHKMSLVDIINRNMR</sequence>
<reference evidence="2" key="1">
    <citation type="journal article" date="2013" name="Proc. Natl. Acad. Sci. U.S.A.">
        <title>Improving the coverage of the cyanobacterial phylum using diversity-driven genome sequencing.</title>
        <authorList>
            <person name="Shih P.M."/>
            <person name="Wu D."/>
            <person name="Latifi A."/>
            <person name="Axen S.D."/>
            <person name="Fewer D.P."/>
            <person name="Talla E."/>
            <person name="Calteau A."/>
            <person name="Cai F."/>
            <person name="Tandeau de Marsac N."/>
            <person name="Rippka R."/>
            <person name="Herdman M."/>
            <person name="Sivonen K."/>
            <person name="Coursin T."/>
            <person name="Laurent T."/>
            <person name="Goodwin L."/>
            <person name="Nolan M."/>
            <person name="Davenport K.W."/>
            <person name="Han C.S."/>
            <person name="Rubin E.M."/>
            <person name="Eisen J.A."/>
            <person name="Woyke T."/>
            <person name="Gugger M."/>
            <person name="Kerfeld C.A."/>
        </authorList>
    </citation>
    <scope>NUCLEOTIDE SEQUENCE [LARGE SCALE GENOMIC DNA]</scope>
    <source>
        <strain evidence="2">ATCC 27899 / PCC 7122</strain>
    </source>
</reference>
<dbReference type="AlphaFoldDB" id="K9ZS10"/>
<proteinExistence type="predicted"/>
<dbReference type="EMBL" id="CP003662">
    <property type="protein sequence ID" value="AFZ61307.1"/>
    <property type="molecule type" value="Genomic_DNA"/>
</dbReference>
<dbReference type="RefSeq" id="WP_015217773.1">
    <property type="nucleotide sequence ID" value="NC_019773.1"/>
</dbReference>
<dbReference type="HOGENOM" id="CLU_821216_0_0_3"/>
<evidence type="ECO:0000313" key="1">
    <source>
        <dbReference type="EMBL" id="AFZ61307.1"/>
    </source>
</evidence>
<name>K9ZS10_ANACC</name>
<keyword evidence="2" id="KW-1185">Reference proteome</keyword>
<dbReference type="Proteomes" id="UP000010474">
    <property type="component" value="Plasmid pANACY.03"/>
</dbReference>
<keyword evidence="1" id="KW-0614">Plasmid</keyword>
<accession>K9ZS10</accession>
<dbReference type="KEGG" id="acy:Anacy_6029"/>
<geneLocation type="plasmid" evidence="1 2">
    <name>pANACY.03</name>
</geneLocation>
<organism evidence="1 2">
    <name type="scientific">Anabaena cylindrica (strain ATCC 27899 / PCC 7122)</name>
    <dbReference type="NCBI Taxonomy" id="272123"/>
    <lineage>
        <taxon>Bacteria</taxon>
        <taxon>Bacillati</taxon>
        <taxon>Cyanobacteriota</taxon>
        <taxon>Cyanophyceae</taxon>
        <taxon>Nostocales</taxon>
        <taxon>Nostocaceae</taxon>
        <taxon>Anabaena</taxon>
    </lineage>
</organism>
<protein>
    <submittedName>
        <fullName evidence="1">Uncharacterized protein</fullName>
    </submittedName>
</protein>
<evidence type="ECO:0000313" key="2">
    <source>
        <dbReference type="Proteomes" id="UP000010474"/>
    </source>
</evidence>
<dbReference type="PATRIC" id="fig|272123.3.peg.6550"/>
<gene>
    <name evidence="1" type="ordered locus">Anacy_6029</name>
</gene>